<dbReference type="Pfam" id="PF00069">
    <property type="entry name" value="Pkinase"/>
    <property type="match status" value="1"/>
</dbReference>
<comment type="caution">
    <text evidence="6">The sequence shown here is derived from an EMBL/GenBank/DDBJ whole genome shotgun (WGS) entry which is preliminary data.</text>
</comment>
<protein>
    <submittedName>
        <fullName evidence="6">Meiosis induction protein kinase IME2/SME1</fullName>
    </submittedName>
</protein>
<evidence type="ECO:0000256" key="2">
    <source>
        <dbReference type="ARBA" id="ARBA00022741"/>
    </source>
</evidence>
<evidence type="ECO:0000313" key="7">
    <source>
        <dbReference type="Proteomes" id="UP001623330"/>
    </source>
</evidence>
<evidence type="ECO:0000313" key="6">
    <source>
        <dbReference type="EMBL" id="KAL3232573.1"/>
    </source>
</evidence>
<dbReference type="SMART" id="SM00220">
    <property type="entry name" value="S_TKc"/>
    <property type="match status" value="1"/>
</dbReference>
<gene>
    <name evidence="6" type="ORF">RNJ44_04489</name>
</gene>
<dbReference type="PROSITE" id="PS50011">
    <property type="entry name" value="PROTEIN_KINASE_DOM"/>
    <property type="match status" value="1"/>
</dbReference>
<keyword evidence="7" id="KW-1185">Reference proteome</keyword>
<reference evidence="6 7" key="1">
    <citation type="submission" date="2024-05" db="EMBL/GenBank/DDBJ databases">
        <title>Long read based assembly of the Candida bracarensis genome reveals expanded adhesin content.</title>
        <authorList>
            <person name="Marcet-Houben M."/>
            <person name="Ksiezopolska E."/>
            <person name="Gabaldon T."/>
        </authorList>
    </citation>
    <scope>NUCLEOTIDE SEQUENCE [LARGE SCALE GENOMIC DNA]</scope>
    <source>
        <strain evidence="6 7">CBM6</strain>
    </source>
</reference>
<feature type="region of interest" description="Disordered" evidence="4">
    <location>
        <begin position="1"/>
        <end position="39"/>
    </location>
</feature>
<keyword evidence="6" id="KW-0418">Kinase</keyword>
<feature type="compositionally biased region" description="Basic and acidic residues" evidence="4">
    <location>
        <begin position="17"/>
        <end position="27"/>
    </location>
</feature>
<dbReference type="Gene3D" id="3.30.200.20">
    <property type="entry name" value="Phosphorylase Kinase, domain 1"/>
    <property type="match status" value="1"/>
</dbReference>
<dbReference type="EMBL" id="JBEVYD010000005">
    <property type="protein sequence ID" value="KAL3232573.1"/>
    <property type="molecule type" value="Genomic_DNA"/>
</dbReference>
<dbReference type="InterPro" id="IPR000719">
    <property type="entry name" value="Prot_kinase_dom"/>
</dbReference>
<proteinExistence type="predicted"/>
<sequence>MNNGNIANGNESLQSLTKDDNEVEKEVITPPPDLKHPPSIIPLKSLQENYEILEELGNGSFGSVTLVKFKANPCENNKDLHKKSLTMMDPKYNNQPERISSSRKQGLVAIKTMLTRLPTLNDYTRVREIKFILAIPASNFLIQVFDIFIDTERYHLNIVMEYMEQNLYQMMKRRNKRVFSIPSLKSILAQVLSGLRHIHNQNFFHRDLKPENILITPSTRYFDKKWLNEGNYPDNYVVKLADFGLARHVENKNPYTAYVSTRWYRSPEILLRSGYYSKPLDIWAFGCVAVEVTVFKPLFPGANEIDQIWKILEVLGTPHHIENVMPRNHIPQGGLWEVSKTYAEKLNLKFPFVTGSPLENIIPSSQLSDLLDVIKMCLRWDPNDRAPISKLCSMPFFRDTVADQLIYEKENKDENPHFLKSIAEQALLFAGIHSNNKFININRNIKLREDNEDDENAAFVCGNESNICASQSLSKNQLLRYNNDSKPYSSNSFNNKKLADKSRSQSSYNIINNVSSNSNKRQKLNIDSRLSLNEFLLRNCIVDYTSECHSFSKNQTFVHRKMTNSANAFDSTFIHGISNWEGVKQKDLKSEIQNELYGIMHPKSNDIRSKILDIMHEEIDNGYNYNGIKLHDIAREQASDNATDHCNIDNRREIEELAPSVNHLLDNMSLDEFSMEIDSYATHSAPFLNVPITNQYLTNGQRVAGYDNRADINLSEEANISPNIYSIESSYHVVGNVTF</sequence>
<dbReference type="PANTHER" id="PTHR24055">
    <property type="entry name" value="MITOGEN-ACTIVATED PROTEIN KINASE"/>
    <property type="match status" value="1"/>
</dbReference>
<dbReference type="SUPFAM" id="SSF56112">
    <property type="entry name" value="Protein kinase-like (PK-like)"/>
    <property type="match status" value="1"/>
</dbReference>
<organism evidence="6 7">
    <name type="scientific">Nakaseomyces bracarensis</name>
    <dbReference type="NCBI Taxonomy" id="273131"/>
    <lineage>
        <taxon>Eukaryota</taxon>
        <taxon>Fungi</taxon>
        <taxon>Dikarya</taxon>
        <taxon>Ascomycota</taxon>
        <taxon>Saccharomycotina</taxon>
        <taxon>Saccharomycetes</taxon>
        <taxon>Saccharomycetales</taxon>
        <taxon>Saccharomycetaceae</taxon>
        <taxon>Nakaseomyces</taxon>
    </lineage>
</organism>
<feature type="compositionally biased region" description="Polar residues" evidence="4">
    <location>
        <begin position="1"/>
        <end position="16"/>
    </location>
</feature>
<name>A0ABR4NV22_9SACH</name>
<feature type="domain" description="Protein kinase" evidence="5">
    <location>
        <begin position="50"/>
        <end position="397"/>
    </location>
</feature>
<dbReference type="InterPro" id="IPR050117">
    <property type="entry name" value="MAPK"/>
</dbReference>
<evidence type="ECO:0000256" key="3">
    <source>
        <dbReference type="ARBA" id="ARBA00022840"/>
    </source>
</evidence>
<keyword evidence="2" id="KW-0547">Nucleotide-binding</keyword>
<evidence type="ECO:0000256" key="1">
    <source>
        <dbReference type="ARBA" id="ARBA00022527"/>
    </source>
</evidence>
<accession>A0ABR4NV22</accession>
<evidence type="ECO:0000256" key="4">
    <source>
        <dbReference type="SAM" id="MobiDB-lite"/>
    </source>
</evidence>
<keyword evidence="1" id="KW-0723">Serine/threonine-protein kinase</keyword>
<dbReference type="Proteomes" id="UP001623330">
    <property type="component" value="Unassembled WGS sequence"/>
</dbReference>
<dbReference type="InterPro" id="IPR011009">
    <property type="entry name" value="Kinase-like_dom_sf"/>
</dbReference>
<evidence type="ECO:0000259" key="5">
    <source>
        <dbReference type="PROSITE" id="PS50011"/>
    </source>
</evidence>
<keyword evidence="3" id="KW-0067">ATP-binding</keyword>
<dbReference type="InterPro" id="IPR008271">
    <property type="entry name" value="Ser/Thr_kinase_AS"/>
</dbReference>
<dbReference type="Gene3D" id="1.10.510.10">
    <property type="entry name" value="Transferase(Phosphotransferase) domain 1"/>
    <property type="match status" value="1"/>
</dbReference>
<dbReference type="PROSITE" id="PS00108">
    <property type="entry name" value="PROTEIN_KINASE_ST"/>
    <property type="match status" value="1"/>
</dbReference>
<dbReference type="GO" id="GO:0016301">
    <property type="term" value="F:kinase activity"/>
    <property type="evidence" value="ECO:0007669"/>
    <property type="project" value="UniProtKB-KW"/>
</dbReference>
<keyword evidence="6" id="KW-0808">Transferase</keyword>